<dbReference type="InterPro" id="IPR058625">
    <property type="entry name" value="MdtA-like_BSH"/>
</dbReference>
<keyword evidence="10" id="KW-1185">Reference proteome</keyword>
<evidence type="ECO:0000259" key="6">
    <source>
        <dbReference type="Pfam" id="PF25917"/>
    </source>
</evidence>
<name>A0AAE3JLQ4_9SPIR</name>
<comment type="caution">
    <text evidence="9">The sequence shown here is derived from an EMBL/GenBank/DDBJ whole genome shotgun (WGS) entry which is preliminary data.</text>
</comment>
<feature type="region of interest" description="Disordered" evidence="4">
    <location>
        <begin position="31"/>
        <end position="52"/>
    </location>
</feature>
<dbReference type="PANTHER" id="PTHR30469">
    <property type="entry name" value="MULTIDRUG RESISTANCE PROTEIN MDTA"/>
    <property type="match status" value="1"/>
</dbReference>
<evidence type="ECO:0000256" key="3">
    <source>
        <dbReference type="ARBA" id="ARBA00022448"/>
    </source>
</evidence>
<dbReference type="InterPro" id="IPR058792">
    <property type="entry name" value="Beta-barrel_RND_2"/>
</dbReference>
<dbReference type="Gene3D" id="2.40.50.100">
    <property type="match status" value="1"/>
</dbReference>
<evidence type="ECO:0000256" key="4">
    <source>
        <dbReference type="SAM" id="MobiDB-lite"/>
    </source>
</evidence>
<feature type="chain" id="PRO_5042175558" evidence="5">
    <location>
        <begin position="31"/>
        <end position="328"/>
    </location>
</feature>
<comment type="similarity">
    <text evidence="2">Belongs to the membrane fusion protein (MFP) (TC 8.A.1) family.</text>
</comment>
<organism evidence="9 10">
    <name type="scientific">Teretinema zuelzerae</name>
    <dbReference type="NCBI Taxonomy" id="156"/>
    <lineage>
        <taxon>Bacteria</taxon>
        <taxon>Pseudomonadati</taxon>
        <taxon>Spirochaetota</taxon>
        <taxon>Spirochaetia</taxon>
        <taxon>Spirochaetales</taxon>
        <taxon>Treponemataceae</taxon>
        <taxon>Teretinema</taxon>
    </lineage>
</organism>
<proteinExistence type="inferred from homology"/>
<dbReference type="GO" id="GO:0015562">
    <property type="term" value="F:efflux transmembrane transporter activity"/>
    <property type="evidence" value="ECO:0007669"/>
    <property type="project" value="TreeGrafter"/>
</dbReference>
<feature type="domain" description="Multidrug resistance protein MdtA-like barrel-sandwich hybrid" evidence="6">
    <location>
        <begin position="86"/>
        <end position="155"/>
    </location>
</feature>
<dbReference type="InterPro" id="IPR058627">
    <property type="entry name" value="MdtA-like_C"/>
</dbReference>
<evidence type="ECO:0000259" key="7">
    <source>
        <dbReference type="Pfam" id="PF25954"/>
    </source>
</evidence>
<accession>A0AAE3JLQ4</accession>
<dbReference type="Pfam" id="PF25967">
    <property type="entry name" value="RND-MFP_C"/>
    <property type="match status" value="1"/>
</dbReference>
<dbReference type="NCBIfam" id="TIGR01730">
    <property type="entry name" value="RND_mfp"/>
    <property type="match status" value="1"/>
</dbReference>
<feature type="compositionally biased region" description="Low complexity" evidence="4">
    <location>
        <begin position="36"/>
        <end position="52"/>
    </location>
</feature>
<dbReference type="Gene3D" id="2.40.420.20">
    <property type="match status" value="1"/>
</dbReference>
<dbReference type="InterPro" id="IPR006143">
    <property type="entry name" value="RND_pump_MFP"/>
</dbReference>
<dbReference type="Gene3D" id="2.40.30.170">
    <property type="match status" value="1"/>
</dbReference>
<evidence type="ECO:0000256" key="1">
    <source>
        <dbReference type="ARBA" id="ARBA00004196"/>
    </source>
</evidence>
<feature type="domain" description="CusB-like beta-barrel" evidence="7">
    <location>
        <begin position="168"/>
        <end position="240"/>
    </location>
</feature>
<evidence type="ECO:0000256" key="5">
    <source>
        <dbReference type="SAM" id="SignalP"/>
    </source>
</evidence>
<dbReference type="SUPFAM" id="SSF111369">
    <property type="entry name" value="HlyD-like secretion proteins"/>
    <property type="match status" value="1"/>
</dbReference>
<protein>
    <submittedName>
        <fullName evidence="9">Efflux RND transporter periplasmic adaptor subunit</fullName>
    </submittedName>
</protein>
<sequence>MKLKNIVLIAAFAAAAALVIVMPKNGGASAGGPAGSGSAAGTRPGAGPSGARAAAGASSFRITAVAAEIADVRSYIETNGDVEADNTVEVYPDIAGRLVSLRAGLGSFVRKGDAIAEIDPSKPGASYAISQVLAPISGTVTSLPLTAGSTVSASSVVAVIGDISRLEVSARIPERDVGMLKNGLKAEVSVEAYPGEIFAATVASVSPLVDSVSRTKEIRLAFDSVDARINAGMFARVKLYTTVNENAVVVPESALLAGEGENYLYVVNADSTVSRRDVSVGATVDGRAVVASGLEAGERVAVEGIVSLSDGASVKVIGDPASSLGGES</sequence>
<dbReference type="AlphaFoldDB" id="A0AAE3JLQ4"/>
<dbReference type="EMBL" id="JAINWA010000003">
    <property type="protein sequence ID" value="MCD1655019.1"/>
    <property type="molecule type" value="Genomic_DNA"/>
</dbReference>
<keyword evidence="5" id="KW-0732">Signal</keyword>
<evidence type="ECO:0000313" key="9">
    <source>
        <dbReference type="EMBL" id="MCD1655019.1"/>
    </source>
</evidence>
<dbReference type="GO" id="GO:1990281">
    <property type="term" value="C:efflux pump complex"/>
    <property type="evidence" value="ECO:0007669"/>
    <property type="project" value="TreeGrafter"/>
</dbReference>
<feature type="signal peptide" evidence="5">
    <location>
        <begin position="1"/>
        <end position="30"/>
    </location>
</feature>
<evidence type="ECO:0000313" key="10">
    <source>
        <dbReference type="Proteomes" id="UP001198163"/>
    </source>
</evidence>
<keyword evidence="3" id="KW-0813">Transport</keyword>
<comment type="subcellular location">
    <subcellularLocation>
        <location evidence="1">Cell envelope</location>
    </subcellularLocation>
</comment>
<dbReference type="Pfam" id="PF25917">
    <property type="entry name" value="BSH_RND"/>
    <property type="match status" value="1"/>
</dbReference>
<feature type="domain" description="Multidrug resistance protein MdtA-like C-terminal permuted SH3" evidence="8">
    <location>
        <begin position="246"/>
        <end position="305"/>
    </location>
</feature>
<evidence type="ECO:0000259" key="8">
    <source>
        <dbReference type="Pfam" id="PF25967"/>
    </source>
</evidence>
<dbReference type="RefSeq" id="WP_230755745.1">
    <property type="nucleotide sequence ID" value="NZ_JAINWA010000003.1"/>
</dbReference>
<dbReference type="Pfam" id="PF25954">
    <property type="entry name" value="Beta-barrel_RND_2"/>
    <property type="match status" value="1"/>
</dbReference>
<dbReference type="FunFam" id="2.40.30.170:FF:000010">
    <property type="entry name" value="Efflux RND transporter periplasmic adaptor subunit"/>
    <property type="match status" value="1"/>
</dbReference>
<dbReference type="Proteomes" id="UP001198163">
    <property type="component" value="Unassembled WGS sequence"/>
</dbReference>
<evidence type="ECO:0000256" key="2">
    <source>
        <dbReference type="ARBA" id="ARBA00009477"/>
    </source>
</evidence>
<reference evidence="9" key="1">
    <citation type="submission" date="2021-08" db="EMBL/GenBank/DDBJ databases">
        <title>Comparative analyses of Brucepasteria parasyntrophica and Teretinema zuelzerae.</title>
        <authorList>
            <person name="Song Y."/>
            <person name="Brune A."/>
        </authorList>
    </citation>
    <scope>NUCLEOTIDE SEQUENCE</scope>
    <source>
        <strain evidence="9">DSM 1903</strain>
    </source>
</reference>
<gene>
    <name evidence="9" type="ORF">K7J14_09945</name>
</gene>